<dbReference type="AlphaFoldDB" id="A0A843VSL1"/>
<name>A0A843VSL1_COLES</name>
<evidence type="ECO:0000313" key="1">
    <source>
        <dbReference type="EMBL" id="MQL97237.1"/>
    </source>
</evidence>
<evidence type="ECO:0000313" key="2">
    <source>
        <dbReference type="Proteomes" id="UP000652761"/>
    </source>
</evidence>
<keyword evidence="2" id="KW-1185">Reference proteome</keyword>
<organism evidence="1 2">
    <name type="scientific">Colocasia esculenta</name>
    <name type="common">Wild taro</name>
    <name type="synonym">Arum esculentum</name>
    <dbReference type="NCBI Taxonomy" id="4460"/>
    <lineage>
        <taxon>Eukaryota</taxon>
        <taxon>Viridiplantae</taxon>
        <taxon>Streptophyta</taxon>
        <taxon>Embryophyta</taxon>
        <taxon>Tracheophyta</taxon>
        <taxon>Spermatophyta</taxon>
        <taxon>Magnoliopsida</taxon>
        <taxon>Liliopsida</taxon>
        <taxon>Araceae</taxon>
        <taxon>Aroideae</taxon>
        <taxon>Colocasieae</taxon>
        <taxon>Colocasia</taxon>
    </lineage>
</organism>
<sequence>MGDLVADMPALPQIYIHPSEMPTYLIQRFPRKSAIPEDSRPHLKVGSNVPHQALAARQTPLQFLSARLRTRMRPTLLPKFSEESTRLTKVVSSGAASHVGQARLKKGFIGLVVSAQSGEKRLSGHLGRSRPMLL</sequence>
<comment type="caution">
    <text evidence="1">The sequence shown here is derived from an EMBL/GenBank/DDBJ whole genome shotgun (WGS) entry which is preliminary data.</text>
</comment>
<proteinExistence type="predicted"/>
<gene>
    <name evidence="1" type="ORF">Taro_029921</name>
</gene>
<dbReference type="Proteomes" id="UP000652761">
    <property type="component" value="Unassembled WGS sequence"/>
</dbReference>
<dbReference type="EMBL" id="NMUH01002020">
    <property type="protein sequence ID" value="MQL97237.1"/>
    <property type="molecule type" value="Genomic_DNA"/>
</dbReference>
<accession>A0A843VSL1</accession>
<protein>
    <submittedName>
        <fullName evidence="1">Uncharacterized protein</fullName>
    </submittedName>
</protein>
<reference evidence="1" key="1">
    <citation type="submission" date="2017-07" db="EMBL/GenBank/DDBJ databases">
        <title>Taro Niue Genome Assembly and Annotation.</title>
        <authorList>
            <person name="Atibalentja N."/>
            <person name="Keating K."/>
            <person name="Fields C.J."/>
        </authorList>
    </citation>
    <scope>NUCLEOTIDE SEQUENCE</scope>
    <source>
        <strain evidence="1">Niue_2</strain>
        <tissue evidence="1">Leaf</tissue>
    </source>
</reference>